<dbReference type="Gene3D" id="3.60.21.10">
    <property type="match status" value="1"/>
</dbReference>
<dbReference type="InterPro" id="IPR029052">
    <property type="entry name" value="Metallo-depent_PP-like"/>
</dbReference>
<accession>A0ABS8G7S8</accession>
<dbReference type="EC" id="3.6.1.54" evidence="10"/>
<comment type="pathway">
    <text evidence="10">Glycolipid biosynthesis; lipid IV(A) biosynthesis; lipid IV(A) from (3R)-3-hydroxytetradecanoyl-[acyl-carrier-protein] and UDP-N-acetyl-alpha-D-glucosamine: step 4/6.</text>
</comment>
<keyword evidence="7 10" id="KW-0443">Lipid metabolism</keyword>
<dbReference type="PANTHER" id="PTHR34990:SF1">
    <property type="entry name" value="UDP-2,3-DIACYLGLUCOSAMINE HYDROLASE"/>
    <property type="match status" value="1"/>
</dbReference>
<dbReference type="GO" id="GO:0016787">
    <property type="term" value="F:hydrolase activity"/>
    <property type="evidence" value="ECO:0007669"/>
    <property type="project" value="UniProtKB-KW"/>
</dbReference>
<evidence type="ECO:0000259" key="11">
    <source>
        <dbReference type="Pfam" id="PF00149"/>
    </source>
</evidence>
<evidence type="ECO:0000256" key="7">
    <source>
        <dbReference type="ARBA" id="ARBA00023098"/>
    </source>
</evidence>
<comment type="function">
    <text evidence="10">Hydrolyzes the pyrophosphate bond of UDP-2,3-diacylglucosamine to yield 2,3-diacylglucosamine 1-phosphate (lipid X) and UMP by catalyzing the attack of water at the alpha-P atom. Involved in the biosynthesis of lipid A, a phosphorylated glycolipid that anchors the lipopolysaccharide to the outer membrane of the cell.</text>
</comment>
<evidence type="ECO:0000256" key="1">
    <source>
        <dbReference type="ARBA" id="ARBA00022475"/>
    </source>
</evidence>
<feature type="binding site" evidence="10">
    <location>
        <position position="43"/>
    </location>
    <ligand>
        <name>Mn(2+)</name>
        <dbReference type="ChEBI" id="CHEBI:29035"/>
        <label>2</label>
    </ligand>
</feature>
<keyword evidence="8 10" id="KW-0472">Membrane</keyword>
<feature type="binding site" evidence="10">
    <location>
        <position position="11"/>
    </location>
    <ligand>
        <name>Mn(2+)</name>
        <dbReference type="ChEBI" id="CHEBI:29035"/>
        <label>1</label>
    </ligand>
</feature>
<evidence type="ECO:0000313" key="13">
    <source>
        <dbReference type="Proteomes" id="UP001520878"/>
    </source>
</evidence>
<evidence type="ECO:0000256" key="2">
    <source>
        <dbReference type="ARBA" id="ARBA00022516"/>
    </source>
</evidence>
<dbReference type="NCBIfam" id="TIGR01854">
    <property type="entry name" value="lipid_A_lpxH"/>
    <property type="match status" value="1"/>
</dbReference>
<feature type="binding site" evidence="10">
    <location>
        <position position="80"/>
    </location>
    <ligand>
        <name>Mn(2+)</name>
        <dbReference type="ChEBI" id="CHEBI:29035"/>
        <label>2</label>
    </ligand>
</feature>
<evidence type="ECO:0000256" key="10">
    <source>
        <dbReference type="HAMAP-Rule" id="MF_00575"/>
    </source>
</evidence>
<comment type="cofactor">
    <cofactor evidence="10">
        <name>Mn(2+)</name>
        <dbReference type="ChEBI" id="CHEBI:29035"/>
    </cofactor>
    <text evidence="10">Binds 2 Mn(2+) ions per subunit in a binuclear metal center.</text>
</comment>
<comment type="subcellular location">
    <subcellularLocation>
        <location evidence="10">Cell inner membrane</location>
        <topology evidence="10">Peripheral membrane protein</topology>
        <orientation evidence="10">Cytoplasmic side</orientation>
    </subcellularLocation>
</comment>
<evidence type="ECO:0000256" key="3">
    <source>
        <dbReference type="ARBA" id="ARBA00022519"/>
    </source>
</evidence>
<feature type="binding site" evidence="10">
    <location>
        <position position="161"/>
    </location>
    <ligand>
        <name>substrate</name>
    </ligand>
</feature>
<evidence type="ECO:0000313" key="12">
    <source>
        <dbReference type="EMBL" id="MCC2616196.1"/>
    </source>
</evidence>
<organism evidence="12 13">
    <name type="scientific">Fluctibacter halophilus</name>
    <dbReference type="NCBI Taxonomy" id="226011"/>
    <lineage>
        <taxon>Bacteria</taxon>
        <taxon>Pseudomonadati</taxon>
        <taxon>Pseudomonadota</taxon>
        <taxon>Gammaproteobacteria</taxon>
        <taxon>Alteromonadales</taxon>
        <taxon>Alteromonadaceae</taxon>
        <taxon>Fluctibacter</taxon>
    </lineage>
</organism>
<feature type="binding site" evidence="10">
    <location>
        <position position="115"/>
    </location>
    <ligand>
        <name>Mn(2+)</name>
        <dbReference type="ChEBI" id="CHEBI:29035"/>
        <label>2</label>
    </ligand>
</feature>
<dbReference type="SUPFAM" id="SSF56300">
    <property type="entry name" value="Metallo-dependent phosphatases"/>
    <property type="match status" value="1"/>
</dbReference>
<keyword evidence="2 10" id="KW-0444">Lipid biosynthesis</keyword>
<feature type="domain" description="Calcineurin-like phosphoesterase" evidence="11">
    <location>
        <begin position="5"/>
        <end position="202"/>
    </location>
</feature>
<protein>
    <recommendedName>
        <fullName evidence="10">UDP-2,3-diacylglucosamine hydrolase</fullName>
        <ecNumber evidence="10">3.6.1.54</ecNumber>
    </recommendedName>
    <alternativeName>
        <fullName evidence="10">UDP-2,3-diacylglucosamine diphosphatase</fullName>
    </alternativeName>
</protein>
<proteinExistence type="inferred from homology"/>
<sequence>MPYTLFISDLHLSSDREDITACFDAFVHSDEARQAEALYILGDLFEYWVGDDDDTPFQRHIAALIKRLADTMPVYFIHGNRDFMIGQRYARQSGMTLLPEQQVIDLYGTPTLICHGDEWCTDDVEYQQYRARIRDGWLSKVLRCLPLFVRRWLGNRIRQKSLARQQHNPLDIMIMDVTPEAVATDLRRHQVTQTIHGHTHRPAVHRFELDGKPAVRVVLGDWYEQGSVLRVDNTGFALQSRPFVTN</sequence>
<keyword evidence="6 10" id="KW-0378">Hydrolase</keyword>
<keyword evidence="5 10" id="KW-0479">Metal-binding</keyword>
<dbReference type="Pfam" id="PF00149">
    <property type="entry name" value="Metallophos"/>
    <property type="match status" value="1"/>
</dbReference>
<dbReference type="Proteomes" id="UP001520878">
    <property type="component" value="Unassembled WGS sequence"/>
</dbReference>
<keyword evidence="4 10" id="KW-0441">Lipid A biosynthesis</keyword>
<keyword evidence="3 10" id="KW-0997">Cell inner membrane</keyword>
<dbReference type="RefSeq" id="WP_229158991.1">
    <property type="nucleotide sequence ID" value="NZ_JAJEWP010000001.1"/>
</dbReference>
<dbReference type="EMBL" id="JAJEWP010000001">
    <property type="protein sequence ID" value="MCC2616196.1"/>
    <property type="molecule type" value="Genomic_DNA"/>
</dbReference>
<dbReference type="InterPro" id="IPR010138">
    <property type="entry name" value="UDP-diacylglucosamine_Hdrlase"/>
</dbReference>
<evidence type="ECO:0000256" key="5">
    <source>
        <dbReference type="ARBA" id="ARBA00022723"/>
    </source>
</evidence>
<evidence type="ECO:0000256" key="8">
    <source>
        <dbReference type="ARBA" id="ARBA00023136"/>
    </source>
</evidence>
<evidence type="ECO:0000256" key="6">
    <source>
        <dbReference type="ARBA" id="ARBA00022801"/>
    </source>
</evidence>
<comment type="similarity">
    <text evidence="10">Belongs to the LpxH family.</text>
</comment>
<comment type="caution">
    <text evidence="12">The sequence shown here is derived from an EMBL/GenBank/DDBJ whole genome shotgun (WGS) entry which is preliminary data.</text>
</comment>
<dbReference type="HAMAP" id="MF_00575">
    <property type="entry name" value="LpxH"/>
    <property type="match status" value="1"/>
</dbReference>
<reference evidence="12 13" key="1">
    <citation type="submission" date="2021-10" db="EMBL/GenBank/DDBJ databases">
        <title>Draft genome of Aestuariibacter halophilus JC2043.</title>
        <authorList>
            <person name="Emsley S.A."/>
            <person name="Pfannmuller K.M."/>
            <person name="Ushijima B."/>
            <person name="Saw J.H."/>
            <person name="Videau P."/>
        </authorList>
    </citation>
    <scope>NUCLEOTIDE SEQUENCE [LARGE SCALE GENOMIC DNA]</scope>
    <source>
        <strain evidence="12 13">JC2043</strain>
    </source>
</reference>
<keyword evidence="13" id="KW-1185">Reference proteome</keyword>
<feature type="binding site" evidence="10">
    <location>
        <begin position="80"/>
        <end position="81"/>
    </location>
    <ligand>
        <name>substrate</name>
    </ligand>
</feature>
<keyword evidence="1 10" id="KW-1003">Cell membrane</keyword>
<keyword evidence="9 10" id="KW-0464">Manganese</keyword>
<feature type="binding site" evidence="10">
    <location>
        <position position="9"/>
    </location>
    <ligand>
        <name>Mn(2+)</name>
        <dbReference type="ChEBI" id="CHEBI:29035"/>
        <label>1</label>
    </ligand>
</feature>
<name>A0ABS8G7S8_9ALTE</name>
<comment type="catalytic activity">
    <reaction evidence="10">
        <text>UDP-2-N,3-O-bis[(3R)-3-hydroxytetradecanoyl]-alpha-D-glucosamine + H2O = 2-N,3-O-bis[(3R)-3-hydroxytetradecanoyl]-alpha-D-glucosaminyl 1-phosphate + UMP + 2 H(+)</text>
        <dbReference type="Rhea" id="RHEA:25213"/>
        <dbReference type="ChEBI" id="CHEBI:15377"/>
        <dbReference type="ChEBI" id="CHEBI:15378"/>
        <dbReference type="ChEBI" id="CHEBI:57865"/>
        <dbReference type="ChEBI" id="CHEBI:57957"/>
        <dbReference type="ChEBI" id="CHEBI:78847"/>
        <dbReference type="EC" id="3.6.1.54"/>
    </reaction>
</comment>
<feature type="binding site" evidence="10">
    <location>
        <position position="198"/>
    </location>
    <ligand>
        <name>substrate</name>
    </ligand>
</feature>
<feature type="binding site" evidence="10">
    <location>
        <position position="198"/>
    </location>
    <ligand>
        <name>Mn(2+)</name>
        <dbReference type="ChEBI" id="CHEBI:29035"/>
        <label>2</label>
    </ligand>
</feature>
<dbReference type="CDD" id="cd07398">
    <property type="entry name" value="MPP_YbbF-LpxH"/>
    <property type="match status" value="1"/>
</dbReference>
<dbReference type="InterPro" id="IPR043461">
    <property type="entry name" value="LpxH-like"/>
</dbReference>
<dbReference type="NCBIfam" id="NF003743">
    <property type="entry name" value="PRK05340.1"/>
    <property type="match status" value="1"/>
</dbReference>
<gene>
    <name evidence="10 12" type="primary">lpxH</name>
    <name evidence="12" type="ORF">LJ739_08090</name>
</gene>
<evidence type="ECO:0000256" key="4">
    <source>
        <dbReference type="ARBA" id="ARBA00022556"/>
    </source>
</evidence>
<evidence type="ECO:0000256" key="9">
    <source>
        <dbReference type="ARBA" id="ARBA00023211"/>
    </source>
</evidence>
<feature type="binding site" evidence="10">
    <location>
        <position position="123"/>
    </location>
    <ligand>
        <name>substrate</name>
    </ligand>
</feature>
<feature type="binding site" evidence="10">
    <location>
        <position position="168"/>
    </location>
    <ligand>
        <name>substrate</name>
    </ligand>
</feature>
<feature type="binding site" evidence="10">
    <location>
        <position position="43"/>
    </location>
    <ligand>
        <name>Mn(2+)</name>
        <dbReference type="ChEBI" id="CHEBI:29035"/>
        <label>1</label>
    </ligand>
</feature>
<dbReference type="InterPro" id="IPR004843">
    <property type="entry name" value="Calcineurin-like_PHP"/>
</dbReference>
<feature type="binding site" evidence="10">
    <location>
        <position position="165"/>
    </location>
    <ligand>
        <name>substrate</name>
    </ligand>
</feature>
<dbReference type="PANTHER" id="PTHR34990">
    <property type="entry name" value="UDP-2,3-DIACYLGLUCOSAMINE HYDROLASE-RELATED"/>
    <property type="match status" value="1"/>
</dbReference>
<feature type="binding site" evidence="10">
    <location>
        <position position="200"/>
    </location>
    <ligand>
        <name>Mn(2+)</name>
        <dbReference type="ChEBI" id="CHEBI:29035"/>
        <label>1</label>
    </ligand>
</feature>